<name>A0ABU2LD41_9ACTN</name>
<feature type="region of interest" description="Disordered" evidence="1">
    <location>
        <begin position="276"/>
        <end position="296"/>
    </location>
</feature>
<proteinExistence type="predicted"/>
<evidence type="ECO:0000313" key="4">
    <source>
        <dbReference type="Proteomes" id="UP001183388"/>
    </source>
</evidence>
<dbReference type="SUPFAM" id="SSF47413">
    <property type="entry name" value="lambda repressor-like DNA-binding domains"/>
    <property type="match status" value="1"/>
</dbReference>
<dbReference type="EMBL" id="JAVREN010000039">
    <property type="protein sequence ID" value="MDT0309490.1"/>
    <property type="molecule type" value="Genomic_DNA"/>
</dbReference>
<sequence>MHDGERIKEARERLGLSQDQLSRELATSAGCRPADGPGRNQVHRWEKGKRRPRMWRRHLESVLGIDLHEGRGHTILPAGTSTEEGMVPVDRRQFIGAGAVAGVAVSAPQAAGAGRRIGRADVARFAQRVADLRRLDDYAGGASVYPMVTREIGHLSALATNGSYTEVVGRALLSTLGELYQFAAWTAFDAERTQDARRLSLLAANAANQAGNHPLAATALSELSYVTASSDSPAEGVAMARASLANAPADVLPAVRVVLADRLAWACARTGDAAGAERALGTSEDAHDRRDPAAAEEPDSVYWINRDESRIMAGRVWAELRRPERAVPVLEALTAPYDDTHARELALYTCWLAGAHLSAGDLDRATAAALRAFELSRGTASPRTDALLRALLTDFEPHRDNRQVNDLLTHAAA</sequence>
<comment type="caution">
    <text evidence="3">The sequence shown here is derived from an EMBL/GenBank/DDBJ whole genome shotgun (WGS) entry which is preliminary data.</text>
</comment>
<dbReference type="InterPro" id="IPR001387">
    <property type="entry name" value="Cro/C1-type_HTH"/>
</dbReference>
<accession>A0ABU2LD41</accession>
<organism evidence="3 4">
    <name type="scientific">Streptomyces boetiae</name>
    <dbReference type="NCBI Taxonomy" id="3075541"/>
    <lineage>
        <taxon>Bacteria</taxon>
        <taxon>Bacillati</taxon>
        <taxon>Actinomycetota</taxon>
        <taxon>Actinomycetes</taxon>
        <taxon>Kitasatosporales</taxon>
        <taxon>Streptomycetaceae</taxon>
        <taxon>Streptomyces</taxon>
    </lineage>
</organism>
<dbReference type="InterPro" id="IPR011990">
    <property type="entry name" value="TPR-like_helical_dom_sf"/>
</dbReference>
<feature type="region of interest" description="Disordered" evidence="1">
    <location>
        <begin position="27"/>
        <end position="50"/>
    </location>
</feature>
<dbReference type="InterPro" id="IPR010982">
    <property type="entry name" value="Lambda_DNA-bd_dom_sf"/>
</dbReference>
<dbReference type="SMART" id="SM00530">
    <property type="entry name" value="HTH_XRE"/>
    <property type="match status" value="1"/>
</dbReference>
<protein>
    <submittedName>
        <fullName evidence="3">Helix-turn-helix transcriptional regulator</fullName>
    </submittedName>
</protein>
<feature type="domain" description="HTH cro/C1-type" evidence="2">
    <location>
        <begin position="7"/>
        <end position="70"/>
    </location>
</feature>
<evidence type="ECO:0000313" key="3">
    <source>
        <dbReference type="EMBL" id="MDT0309490.1"/>
    </source>
</evidence>
<evidence type="ECO:0000259" key="2">
    <source>
        <dbReference type="PROSITE" id="PS50943"/>
    </source>
</evidence>
<keyword evidence="4" id="KW-1185">Reference proteome</keyword>
<dbReference type="CDD" id="cd00093">
    <property type="entry name" value="HTH_XRE"/>
    <property type="match status" value="1"/>
</dbReference>
<dbReference type="Proteomes" id="UP001183388">
    <property type="component" value="Unassembled WGS sequence"/>
</dbReference>
<feature type="compositionally biased region" description="Basic and acidic residues" evidence="1">
    <location>
        <begin position="284"/>
        <end position="293"/>
    </location>
</feature>
<gene>
    <name evidence="3" type="ORF">RM780_21370</name>
</gene>
<evidence type="ECO:0000256" key="1">
    <source>
        <dbReference type="SAM" id="MobiDB-lite"/>
    </source>
</evidence>
<dbReference type="Gene3D" id="1.10.260.40">
    <property type="entry name" value="lambda repressor-like DNA-binding domains"/>
    <property type="match status" value="1"/>
</dbReference>
<dbReference type="SUPFAM" id="SSF48452">
    <property type="entry name" value="TPR-like"/>
    <property type="match status" value="1"/>
</dbReference>
<dbReference type="PROSITE" id="PS50943">
    <property type="entry name" value="HTH_CROC1"/>
    <property type="match status" value="1"/>
</dbReference>
<dbReference type="RefSeq" id="WP_311632452.1">
    <property type="nucleotide sequence ID" value="NZ_JAVREN010000039.1"/>
</dbReference>
<reference evidence="4" key="1">
    <citation type="submission" date="2023-07" db="EMBL/GenBank/DDBJ databases">
        <title>30 novel species of actinomycetes from the DSMZ collection.</title>
        <authorList>
            <person name="Nouioui I."/>
        </authorList>
    </citation>
    <scope>NUCLEOTIDE SEQUENCE [LARGE SCALE GENOMIC DNA]</scope>
    <source>
        <strain evidence="4">DSM 44917</strain>
    </source>
</reference>